<evidence type="ECO:0000313" key="1">
    <source>
        <dbReference type="EMBL" id="PQJ96328.1"/>
    </source>
</evidence>
<dbReference type="EMBL" id="PPGH01000035">
    <property type="protein sequence ID" value="PQJ96328.1"/>
    <property type="molecule type" value="Genomic_DNA"/>
</dbReference>
<keyword evidence="2" id="KW-1185">Reference proteome</keyword>
<comment type="caution">
    <text evidence="1">The sequence shown here is derived from an EMBL/GenBank/DDBJ whole genome shotgun (WGS) entry which is preliminary data.</text>
</comment>
<name>A0A2S7XS91_9GAMM</name>
<sequence length="150" mass="15672">MNKDTLNSNDSEQAPIALETQADELNSKMTRRRLLKGAAFGAPVILTLRSGALMAAASCNTGIKGYVADSLPERGDYCVQLIKTCDGGAGRKVNSESIGNGTPATLDDTNADGYITGDDNTYTCPAPPDGSGYTYSIILSSAAWTSLTII</sequence>
<proteinExistence type="predicted"/>
<dbReference type="InterPro" id="IPR006311">
    <property type="entry name" value="TAT_signal"/>
</dbReference>
<dbReference type="PROSITE" id="PS51318">
    <property type="entry name" value="TAT"/>
    <property type="match status" value="1"/>
</dbReference>
<protein>
    <submittedName>
        <fullName evidence="1">Uncharacterized protein</fullName>
    </submittedName>
</protein>
<evidence type="ECO:0000313" key="2">
    <source>
        <dbReference type="Proteomes" id="UP000239936"/>
    </source>
</evidence>
<dbReference type="OrthoDB" id="10011574at2"/>
<dbReference type="RefSeq" id="WP_105073953.1">
    <property type="nucleotide sequence ID" value="NZ_PPGH01000035.1"/>
</dbReference>
<accession>A0A2S7XS91</accession>
<dbReference type="AlphaFoldDB" id="A0A2S7XS91"/>
<dbReference type="Proteomes" id="UP000239936">
    <property type="component" value="Unassembled WGS sequence"/>
</dbReference>
<reference evidence="1 2" key="1">
    <citation type="submission" date="2018-01" db="EMBL/GenBank/DDBJ databases">
        <title>The complete genome sequence of Chromatium okenii LaCa, a purple sulfur bacterium with a turbulent life.</title>
        <authorList>
            <person name="Luedin S.M."/>
            <person name="Liechti N."/>
            <person name="Storelli N."/>
            <person name="Danza F."/>
            <person name="Wittwer M."/>
            <person name="Pothier J.F."/>
            <person name="Tonolla M.A."/>
        </authorList>
    </citation>
    <scope>NUCLEOTIDE SEQUENCE [LARGE SCALE GENOMIC DNA]</scope>
    <source>
        <strain evidence="1 2">LaCa</strain>
    </source>
</reference>
<gene>
    <name evidence="1" type="ORF">CXB77_11345</name>
</gene>
<organism evidence="1 2">
    <name type="scientific">Chromatium okenii</name>
    <dbReference type="NCBI Taxonomy" id="61644"/>
    <lineage>
        <taxon>Bacteria</taxon>
        <taxon>Pseudomonadati</taxon>
        <taxon>Pseudomonadota</taxon>
        <taxon>Gammaproteobacteria</taxon>
        <taxon>Chromatiales</taxon>
        <taxon>Chromatiaceae</taxon>
        <taxon>Chromatium</taxon>
    </lineage>
</organism>